<protein>
    <submittedName>
        <fullName evidence="2">Uncharacterized protein</fullName>
    </submittedName>
</protein>
<dbReference type="AlphaFoldDB" id="A0A916SPP8"/>
<proteinExistence type="predicted"/>
<dbReference type="Proteomes" id="UP000646478">
    <property type="component" value="Unassembled WGS sequence"/>
</dbReference>
<feature type="region of interest" description="Disordered" evidence="1">
    <location>
        <begin position="138"/>
        <end position="177"/>
    </location>
</feature>
<name>A0A916SPP8_9HYPH</name>
<feature type="region of interest" description="Disordered" evidence="1">
    <location>
        <begin position="71"/>
        <end position="99"/>
    </location>
</feature>
<gene>
    <name evidence="2" type="ORF">GCM10011491_41770</name>
</gene>
<keyword evidence="3" id="KW-1185">Reference proteome</keyword>
<accession>A0A916SPP8</accession>
<reference evidence="2" key="2">
    <citation type="submission" date="2020-09" db="EMBL/GenBank/DDBJ databases">
        <authorList>
            <person name="Sun Q."/>
            <person name="Zhou Y."/>
        </authorList>
    </citation>
    <scope>NUCLEOTIDE SEQUENCE</scope>
    <source>
        <strain evidence="2">CGMCC 1.15082</strain>
    </source>
</reference>
<evidence type="ECO:0000313" key="3">
    <source>
        <dbReference type="Proteomes" id="UP000646478"/>
    </source>
</evidence>
<dbReference type="EMBL" id="BMHH01000026">
    <property type="protein sequence ID" value="GGB09438.1"/>
    <property type="molecule type" value="Genomic_DNA"/>
</dbReference>
<evidence type="ECO:0000256" key="1">
    <source>
        <dbReference type="SAM" id="MobiDB-lite"/>
    </source>
</evidence>
<organism evidence="2 3">
    <name type="scientific">Brucella endophytica</name>
    <dbReference type="NCBI Taxonomy" id="1963359"/>
    <lineage>
        <taxon>Bacteria</taxon>
        <taxon>Pseudomonadati</taxon>
        <taxon>Pseudomonadota</taxon>
        <taxon>Alphaproteobacteria</taxon>
        <taxon>Hyphomicrobiales</taxon>
        <taxon>Brucellaceae</taxon>
        <taxon>Brucella/Ochrobactrum group</taxon>
        <taxon>Brucella</taxon>
    </lineage>
</organism>
<comment type="caution">
    <text evidence="2">The sequence shown here is derived from an EMBL/GenBank/DDBJ whole genome shotgun (WGS) entry which is preliminary data.</text>
</comment>
<reference evidence="2" key="1">
    <citation type="journal article" date="2014" name="Int. J. Syst. Evol. Microbiol.">
        <title>Complete genome sequence of Corynebacterium casei LMG S-19264T (=DSM 44701T), isolated from a smear-ripened cheese.</title>
        <authorList>
            <consortium name="US DOE Joint Genome Institute (JGI-PGF)"/>
            <person name="Walter F."/>
            <person name="Albersmeier A."/>
            <person name="Kalinowski J."/>
            <person name="Ruckert C."/>
        </authorList>
    </citation>
    <scope>NUCLEOTIDE SEQUENCE</scope>
    <source>
        <strain evidence="2">CGMCC 1.15082</strain>
    </source>
</reference>
<dbReference type="RefSeq" id="WP_188826131.1">
    <property type="nucleotide sequence ID" value="NZ_BMHH01000026.1"/>
</dbReference>
<evidence type="ECO:0000313" key="2">
    <source>
        <dbReference type="EMBL" id="GGB09438.1"/>
    </source>
</evidence>
<sequence>MAQTAALESSLDRYQQIVGKISESMRSDPQLKAAFDEKSRPAIDAIASAGEGNTKDRDLAGAERARAQQAQAAENAEAHERAARTAIDPATARDNADKARQFRAIGARAGVAAESAEANLRAAGDDTHQIRERAEQIVRGDEYRPDVAISSQNTDNDHRRTLEHVNAARKPEKRRTL</sequence>